<evidence type="ECO:0000313" key="1">
    <source>
        <dbReference type="EMBL" id="MBX51760.1"/>
    </source>
</evidence>
<name>A0A2P2PAG6_RHIMU</name>
<dbReference type="AlphaFoldDB" id="A0A2P2PAG6"/>
<organism evidence="1">
    <name type="scientific">Rhizophora mucronata</name>
    <name type="common">Asiatic mangrove</name>
    <dbReference type="NCBI Taxonomy" id="61149"/>
    <lineage>
        <taxon>Eukaryota</taxon>
        <taxon>Viridiplantae</taxon>
        <taxon>Streptophyta</taxon>
        <taxon>Embryophyta</taxon>
        <taxon>Tracheophyta</taxon>
        <taxon>Spermatophyta</taxon>
        <taxon>Magnoliopsida</taxon>
        <taxon>eudicotyledons</taxon>
        <taxon>Gunneridae</taxon>
        <taxon>Pentapetalae</taxon>
        <taxon>rosids</taxon>
        <taxon>fabids</taxon>
        <taxon>Malpighiales</taxon>
        <taxon>Rhizophoraceae</taxon>
        <taxon>Rhizophora</taxon>
    </lineage>
</organism>
<accession>A0A2P2PAG6</accession>
<dbReference type="EMBL" id="GGEC01071276">
    <property type="protein sequence ID" value="MBX51760.1"/>
    <property type="molecule type" value="Transcribed_RNA"/>
</dbReference>
<sequence length="68" mass="7890">MAGFDSKCLETTPKFIPTKLEDTHKNRKYGTQLGPKSHPCPHPLLYRFRSMYLVQMCEGIYEPNFSPL</sequence>
<proteinExistence type="predicted"/>
<reference evidence="1" key="1">
    <citation type="submission" date="2018-02" db="EMBL/GenBank/DDBJ databases">
        <title>Rhizophora mucronata_Transcriptome.</title>
        <authorList>
            <person name="Meera S.P."/>
            <person name="Sreeshan A."/>
            <person name="Augustine A."/>
        </authorList>
    </citation>
    <scope>NUCLEOTIDE SEQUENCE</scope>
    <source>
        <tissue evidence="1">Leaf</tissue>
    </source>
</reference>
<protein>
    <submittedName>
        <fullName evidence="1">Uncharacterized protein</fullName>
    </submittedName>
</protein>